<keyword evidence="3" id="KW-1185">Reference proteome</keyword>
<evidence type="ECO:0000313" key="3">
    <source>
        <dbReference type="Proteomes" id="UP000645966"/>
    </source>
</evidence>
<dbReference type="Proteomes" id="UP000645966">
    <property type="component" value="Unassembled WGS sequence"/>
</dbReference>
<dbReference type="RefSeq" id="WP_198738239.1">
    <property type="nucleotide sequence ID" value="NZ_JAEIOS010000011.1"/>
</dbReference>
<feature type="region of interest" description="Disordered" evidence="1">
    <location>
        <begin position="1"/>
        <end position="27"/>
    </location>
</feature>
<proteinExistence type="predicted"/>
<evidence type="ECO:0000256" key="1">
    <source>
        <dbReference type="SAM" id="MobiDB-lite"/>
    </source>
</evidence>
<reference evidence="2" key="1">
    <citation type="submission" date="2020-12" db="EMBL/GenBank/DDBJ databases">
        <title>Genome public.</title>
        <authorList>
            <person name="Sun Q."/>
        </authorList>
    </citation>
    <scope>NUCLEOTIDE SEQUENCE</scope>
    <source>
        <strain evidence="2">CCM 8863</strain>
    </source>
</reference>
<evidence type="ECO:0000313" key="2">
    <source>
        <dbReference type="EMBL" id="MBI8989240.1"/>
    </source>
</evidence>
<dbReference type="EMBL" id="JAEIOS010000011">
    <property type="protein sequence ID" value="MBI8989240.1"/>
    <property type="molecule type" value="Genomic_DNA"/>
</dbReference>
<gene>
    <name evidence="2" type="ORF">JDV75_05635</name>
</gene>
<protein>
    <recommendedName>
        <fullName evidence="4">Sensory transduction regulator</fullName>
    </recommendedName>
</protein>
<evidence type="ECO:0008006" key="4">
    <source>
        <dbReference type="Google" id="ProtNLM"/>
    </source>
</evidence>
<organism evidence="2 3">
    <name type="scientific">Corynebacterium meridianum</name>
    <dbReference type="NCBI Taxonomy" id="2765363"/>
    <lineage>
        <taxon>Bacteria</taxon>
        <taxon>Bacillati</taxon>
        <taxon>Actinomycetota</taxon>
        <taxon>Actinomycetes</taxon>
        <taxon>Mycobacteriales</taxon>
        <taxon>Corynebacteriaceae</taxon>
        <taxon>Corynebacterium</taxon>
    </lineage>
</organism>
<dbReference type="AlphaFoldDB" id="A0A934M8L1"/>
<accession>A0A934M8L1</accession>
<name>A0A934M8L1_9CORY</name>
<sequence length="386" mass="40968">MSSADHGPDSTGEVPDDPSGLFPRDAPTGELNRGLRLTLLRLLGPAPLRALRRRRNRTSDEPTVGLTFGMVEAALETFGVRHSVTTDRIMVSWPSVRGELLVIRDNGGLHLVFRGRLRGRTGVEQLPVLQNALALGEQRSLPVCFYPSVAADGTLSVRFHASLCVEAGITDAQLRTFLERALILVITGCLALIDEIPPLAGPAIDSSELLRTDAVESTRPVPGAVVPGSGVPPLTPAIPEPLDMYRLRIVLERMRGDAEPHPRFRALALTVDEVEVQVTSDTEAVGSAGRDLIVISRWEVPVEGAATEVFGEAATACAAFDRRCPTVNARAALVSGTPDRVVVCAVAVFPVAAGATDAQLEAAINCGITGVVEAVTVIRGALSRPR</sequence>
<comment type="caution">
    <text evidence="2">The sequence shown here is derived from an EMBL/GenBank/DDBJ whole genome shotgun (WGS) entry which is preliminary data.</text>
</comment>